<evidence type="ECO:0000313" key="3">
    <source>
        <dbReference type="Proteomes" id="UP000028999"/>
    </source>
</evidence>
<name>A0A078IFM8_BRANA</name>
<dbReference type="AlphaFoldDB" id="A0A078IFM8"/>
<organism evidence="2 3">
    <name type="scientific">Brassica napus</name>
    <name type="common">Rape</name>
    <dbReference type="NCBI Taxonomy" id="3708"/>
    <lineage>
        <taxon>Eukaryota</taxon>
        <taxon>Viridiplantae</taxon>
        <taxon>Streptophyta</taxon>
        <taxon>Embryophyta</taxon>
        <taxon>Tracheophyta</taxon>
        <taxon>Spermatophyta</taxon>
        <taxon>Magnoliopsida</taxon>
        <taxon>eudicotyledons</taxon>
        <taxon>Gunneridae</taxon>
        <taxon>Pentapetalae</taxon>
        <taxon>rosids</taxon>
        <taxon>malvids</taxon>
        <taxon>Brassicales</taxon>
        <taxon>Brassicaceae</taxon>
        <taxon>Brassiceae</taxon>
        <taxon>Brassica</taxon>
    </lineage>
</organism>
<gene>
    <name evidence="2" type="primary">BnaA03g47410D</name>
    <name evidence="2" type="ORF">GSBRNA2T00093621001</name>
</gene>
<reference evidence="2 3" key="1">
    <citation type="journal article" date="2014" name="Science">
        <title>Plant genetics. Early allopolyploid evolution in the post-Neolithic Brassica napus oilseed genome.</title>
        <authorList>
            <person name="Chalhoub B."/>
            <person name="Denoeud F."/>
            <person name="Liu S."/>
            <person name="Parkin I.A."/>
            <person name="Tang H."/>
            <person name="Wang X."/>
            <person name="Chiquet J."/>
            <person name="Belcram H."/>
            <person name="Tong C."/>
            <person name="Samans B."/>
            <person name="Correa M."/>
            <person name="Da Silva C."/>
            <person name="Just J."/>
            <person name="Falentin C."/>
            <person name="Koh C.S."/>
            <person name="Le Clainche I."/>
            <person name="Bernard M."/>
            <person name="Bento P."/>
            <person name="Noel B."/>
            <person name="Labadie K."/>
            <person name="Alberti A."/>
            <person name="Charles M."/>
            <person name="Arnaud D."/>
            <person name="Guo H."/>
            <person name="Daviaud C."/>
            <person name="Alamery S."/>
            <person name="Jabbari K."/>
            <person name="Zhao M."/>
            <person name="Edger P.P."/>
            <person name="Chelaifa H."/>
            <person name="Tack D."/>
            <person name="Lassalle G."/>
            <person name="Mestiri I."/>
            <person name="Schnel N."/>
            <person name="Le Paslier M.C."/>
            <person name="Fan G."/>
            <person name="Renault V."/>
            <person name="Bayer P.E."/>
            <person name="Golicz A.A."/>
            <person name="Manoli S."/>
            <person name="Lee T.H."/>
            <person name="Thi V.H."/>
            <person name="Chalabi S."/>
            <person name="Hu Q."/>
            <person name="Fan C."/>
            <person name="Tollenaere R."/>
            <person name="Lu Y."/>
            <person name="Battail C."/>
            <person name="Shen J."/>
            <person name="Sidebottom C.H."/>
            <person name="Wang X."/>
            <person name="Canaguier A."/>
            <person name="Chauveau A."/>
            <person name="Berard A."/>
            <person name="Deniot G."/>
            <person name="Guan M."/>
            <person name="Liu Z."/>
            <person name="Sun F."/>
            <person name="Lim Y.P."/>
            <person name="Lyons E."/>
            <person name="Town C.D."/>
            <person name="Bancroft I."/>
            <person name="Wang X."/>
            <person name="Meng J."/>
            <person name="Ma J."/>
            <person name="Pires J.C."/>
            <person name="King G.J."/>
            <person name="Brunel D."/>
            <person name="Delourme R."/>
            <person name="Renard M."/>
            <person name="Aury J.M."/>
            <person name="Adams K.L."/>
            <person name="Batley J."/>
            <person name="Snowdon R.J."/>
            <person name="Tost J."/>
            <person name="Edwards D."/>
            <person name="Zhou Y."/>
            <person name="Hua W."/>
            <person name="Sharpe A.G."/>
            <person name="Paterson A.H."/>
            <person name="Guan C."/>
            <person name="Wincker P."/>
        </authorList>
    </citation>
    <scope>NUCLEOTIDE SEQUENCE [LARGE SCALE GENOMIC DNA]</scope>
    <source>
        <strain evidence="3">cv. Darmor-bzh</strain>
    </source>
</reference>
<proteinExistence type="predicted"/>
<sequence>MQNQWLVPGRLSGLKPPYVDADDPSLLPPAPPDPPDTRLPTIPLPPSLVERIRRSEDKTLKGLALVSISPSGRFRVLIPDYVF</sequence>
<dbReference type="EMBL" id="LK032854">
    <property type="protein sequence ID" value="CDY49715.1"/>
    <property type="molecule type" value="Genomic_DNA"/>
</dbReference>
<protein>
    <submittedName>
        <fullName evidence="2">BnaA03g47410D protein</fullName>
    </submittedName>
</protein>
<feature type="region of interest" description="Disordered" evidence="1">
    <location>
        <begin position="1"/>
        <end position="44"/>
    </location>
</feature>
<dbReference type="Gramene" id="CDY49715">
    <property type="protein sequence ID" value="CDY49715"/>
    <property type="gene ID" value="GSBRNA2T00093621001"/>
</dbReference>
<accession>A0A078IFM8</accession>
<evidence type="ECO:0000256" key="1">
    <source>
        <dbReference type="SAM" id="MobiDB-lite"/>
    </source>
</evidence>
<dbReference type="PaxDb" id="3708-A0A078IFM8"/>
<dbReference type="Proteomes" id="UP000028999">
    <property type="component" value="Unassembled WGS sequence"/>
</dbReference>
<evidence type="ECO:0000313" key="2">
    <source>
        <dbReference type="EMBL" id="CDY49715.1"/>
    </source>
</evidence>
<keyword evidence="3" id="KW-1185">Reference proteome</keyword>